<sequence>MFVYDLRSNSWVQKLEYPTDYSIHVACCSDGNRIYCFGGSDGSRLSKDLYILDPSTGSWSRGSDFPANSGLRGASAICYKNKIYVVGGFKDGRTSADVTVYYPSRDVYDFRSRRTMPTPREWFNLSCINGVLYAIGGGNEEYPQLRTVEAYDISSDRWTVKEPMPSARYGLARENSAINGKILVSSGMYRYPPLSSGFSSRFIKITRKIGSYFRLIKPFFFYNDLLRYDASTNSWATVGRTGYRRDGASQGVLDGKLYVIGGRNSIPAISGLDYCEQFDFSLFNNRD</sequence>
<evidence type="ECO:0008006" key="5">
    <source>
        <dbReference type="Google" id="ProtNLM"/>
    </source>
</evidence>
<dbReference type="Gene3D" id="2.120.10.80">
    <property type="entry name" value="Kelch-type beta propeller"/>
    <property type="match status" value="2"/>
</dbReference>
<keyword evidence="1" id="KW-0880">Kelch repeat</keyword>
<dbReference type="Proteomes" id="UP000070035">
    <property type="component" value="Unassembled WGS sequence"/>
</dbReference>
<dbReference type="PANTHER" id="PTHR45632:SF3">
    <property type="entry name" value="KELCH-LIKE PROTEIN 32"/>
    <property type="match status" value="1"/>
</dbReference>
<comment type="caution">
    <text evidence="3">The sequence shown here is derived from an EMBL/GenBank/DDBJ whole genome shotgun (WGS) entry which is preliminary data.</text>
</comment>
<keyword evidence="2" id="KW-0677">Repeat</keyword>
<accession>A0A133V6M3</accession>
<dbReference type="InterPro" id="IPR006652">
    <property type="entry name" value="Kelch_1"/>
</dbReference>
<name>A0A133V6M3_9EURY</name>
<dbReference type="AlphaFoldDB" id="A0A133V6M3"/>
<keyword evidence="4" id="KW-1185">Reference proteome</keyword>
<dbReference type="SUPFAM" id="SSF117281">
    <property type="entry name" value="Kelch motif"/>
    <property type="match status" value="2"/>
</dbReference>
<reference evidence="3 4" key="1">
    <citation type="journal article" date="2016" name="Sci. Rep.">
        <title>Metabolic traits of an uncultured archaeal lineage -MSBL1- from brine pools of the Red Sea.</title>
        <authorList>
            <person name="Mwirichia R."/>
            <person name="Alam I."/>
            <person name="Rashid M."/>
            <person name="Vinu M."/>
            <person name="Ba-Alawi W."/>
            <person name="Anthony Kamau A."/>
            <person name="Kamanda Ngugi D."/>
            <person name="Goker M."/>
            <person name="Klenk H.P."/>
            <person name="Bajic V."/>
            <person name="Stingl U."/>
        </authorList>
    </citation>
    <scope>NUCLEOTIDE SEQUENCE [LARGE SCALE GENOMIC DNA]</scope>
    <source>
        <strain evidence="3">SCGC-AAA261F17</strain>
    </source>
</reference>
<protein>
    <recommendedName>
        <fullName evidence="5">Galactose oxidase</fullName>
    </recommendedName>
</protein>
<gene>
    <name evidence="3" type="ORF">AKJ44_01480</name>
</gene>
<evidence type="ECO:0000256" key="1">
    <source>
        <dbReference type="ARBA" id="ARBA00022441"/>
    </source>
</evidence>
<evidence type="ECO:0000313" key="4">
    <source>
        <dbReference type="Proteomes" id="UP000070035"/>
    </source>
</evidence>
<proteinExistence type="predicted"/>
<dbReference type="InterPro" id="IPR015915">
    <property type="entry name" value="Kelch-typ_b-propeller"/>
</dbReference>
<evidence type="ECO:0000256" key="2">
    <source>
        <dbReference type="ARBA" id="ARBA00022737"/>
    </source>
</evidence>
<dbReference type="Pfam" id="PF24681">
    <property type="entry name" value="Kelch_KLHDC2_KLHL20_DRC7"/>
    <property type="match status" value="1"/>
</dbReference>
<dbReference type="Pfam" id="PF01344">
    <property type="entry name" value="Kelch_1"/>
    <property type="match status" value="1"/>
</dbReference>
<dbReference type="EMBL" id="LHXY01000014">
    <property type="protein sequence ID" value="KXB02077.1"/>
    <property type="molecule type" value="Genomic_DNA"/>
</dbReference>
<evidence type="ECO:0000313" key="3">
    <source>
        <dbReference type="EMBL" id="KXB02077.1"/>
    </source>
</evidence>
<dbReference type="PANTHER" id="PTHR45632">
    <property type="entry name" value="LD33804P"/>
    <property type="match status" value="1"/>
</dbReference>
<dbReference type="SMART" id="SM00612">
    <property type="entry name" value="Kelch"/>
    <property type="match status" value="3"/>
</dbReference>
<organism evidence="3 4">
    <name type="scientific">candidate division MSBL1 archaeon SCGC-AAA261F17</name>
    <dbReference type="NCBI Taxonomy" id="1698274"/>
    <lineage>
        <taxon>Archaea</taxon>
        <taxon>Methanobacteriati</taxon>
        <taxon>Methanobacteriota</taxon>
        <taxon>candidate division MSBL1</taxon>
    </lineage>
</organism>